<dbReference type="Proteomes" id="UP000027309">
    <property type="component" value="Unassembled WGS sequence"/>
</dbReference>
<gene>
    <name evidence="2" type="ORF">J572_1513</name>
    <name evidence="1" type="ORF">J572_4060</name>
</gene>
<dbReference type="EMBL" id="JMOA01000132">
    <property type="protein sequence ID" value="KCX96600.1"/>
    <property type="molecule type" value="Genomic_DNA"/>
</dbReference>
<proteinExistence type="predicted"/>
<organism evidence="2 3">
    <name type="scientific">Acinetobacter baumannii 1499986</name>
    <dbReference type="NCBI Taxonomy" id="1310673"/>
    <lineage>
        <taxon>Bacteria</taxon>
        <taxon>Pseudomonadati</taxon>
        <taxon>Pseudomonadota</taxon>
        <taxon>Gammaproteobacteria</taxon>
        <taxon>Moraxellales</taxon>
        <taxon>Moraxellaceae</taxon>
        <taxon>Acinetobacter</taxon>
        <taxon>Acinetobacter calcoaceticus/baumannii complex</taxon>
    </lineage>
</organism>
<dbReference type="AlphaFoldDB" id="A0A836M203"/>
<name>A0A836M203_ACIBA</name>
<evidence type="ECO:0000313" key="3">
    <source>
        <dbReference type="Proteomes" id="UP000027309"/>
    </source>
</evidence>
<sequence>MSAERYIYFKDLDWFHENEKLIIENLKKLHTYLKSEEDDKIVYLKEKNKIEGDWDYDIRFFFKKDYIFFEISSHGEEITFDLKYIFNWLRSKTQIVIQDEDGEESKW</sequence>
<evidence type="ECO:0000313" key="2">
    <source>
        <dbReference type="EMBL" id="KCY02103.1"/>
    </source>
</evidence>
<accession>A0A836M203</accession>
<dbReference type="RefSeq" id="WP_031960265.1">
    <property type="nucleotide sequence ID" value="NZ_JMOA01000014.1"/>
</dbReference>
<reference evidence="2 3" key="1">
    <citation type="submission" date="2014-04" db="EMBL/GenBank/DDBJ databases">
        <title>Comparative genomics and transcriptomics to identify genetic mechanisms underlying the emergence of carbapenem resistant Acinetobacter baumannii (CRAb).</title>
        <authorList>
            <person name="Harris A.D."/>
            <person name="Johnson K.J."/>
            <person name="George J."/>
            <person name="Nadendla S."/>
            <person name="Daugherty S.C."/>
            <person name="Parankush S."/>
            <person name="Sadzewicz L."/>
            <person name="Tallon L."/>
            <person name="Sengamalay N."/>
            <person name="Hazen T.H."/>
            <person name="Rasko D.A."/>
        </authorList>
    </citation>
    <scope>NUCLEOTIDE SEQUENCE [LARGE SCALE GENOMIC DNA]</scope>
    <source>
        <strain evidence="2 3">1499986</strain>
    </source>
</reference>
<evidence type="ECO:0000313" key="1">
    <source>
        <dbReference type="EMBL" id="KCX96600.1"/>
    </source>
</evidence>
<protein>
    <submittedName>
        <fullName evidence="2">Uncharacterized protein</fullName>
    </submittedName>
</protein>
<comment type="caution">
    <text evidence="2">The sequence shown here is derived from an EMBL/GenBank/DDBJ whole genome shotgun (WGS) entry which is preliminary data.</text>
</comment>
<dbReference type="EMBL" id="JMOA01000014">
    <property type="protein sequence ID" value="KCY02103.1"/>
    <property type="molecule type" value="Genomic_DNA"/>
</dbReference>